<protein>
    <submittedName>
        <fullName evidence="1">Uncharacterized protein</fullName>
    </submittedName>
</protein>
<evidence type="ECO:0000313" key="1">
    <source>
        <dbReference type="EMBL" id="CEG47545.1"/>
    </source>
</evidence>
<accession>A0A0P1AZN8</accession>
<dbReference type="GeneID" id="36399468"/>
<reference evidence="2" key="1">
    <citation type="submission" date="2014-09" db="EMBL/GenBank/DDBJ databases">
        <authorList>
            <person name="Sharma Rahul"/>
            <person name="Thines Marco"/>
        </authorList>
    </citation>
    <scope>NUCLEOTIDE SEQUENCE [LARGE SCALE GENOMIC DNA]</scope>
</reference>
<sequence length="75" mass="8185">MCSSGQYDVLQSSTLTTTQAAAACRGDITDSKHYCCYHQNAIAVHLLEMMLTNLQGEYSETVSEAAYAGQIYRVA</sequence>
<dbReference type="EMBL" id="CCYD01002589">
    <property type="protein sequence ID" value="CEG47545.1"/>
    <property type="molecule type" value="Genomic_DNA"/>
</dbReference>
<keyword evidence="2" id="KW-1185">Reference proteome</keyword>
<evidence type="ECO:0000313" key="2">
    <source>
        <dbReference type="Proteomes" id="UP000054928"/>
    </source>
</evidence>
<proteinExistence type="predicted"/>
<dbReference type="Proteomes" id="UP000054928">
    <property type="component" value="Unassembled WGS sequence"/>
</dbReference>
<dbReference type="AlphaFoldDB" id="A0A0P1AZN8"/>
<organism evidence="1 2">
    <name type="scientific">Plasmopara halstedii</name>
    <name type="common">Downy mildew of sunflower</name>
    <dbReference type="NCBI Taxonomy" id="4781"/>
    <lineage>
        <taxon>Eukaryota</taxon>
        <taxon>Sar</taxon>
        <taxon>Stramenopiles</taxon>
        <taxon>Oomycota</taxon>
        <taxon>Peronosporomycetes</taxon>
        <taxon>Peronosporales</taxon>
        <taxon>Peronosporaceae</taxon>
        <taxon>Plasmopara</taxon>
    </lineage>
</organism>
<dbReference type="RefSeq" id="XP_024583914.1">
    <property type="nucleotide sequence ID" value="XM_024718524.1"/>
</dbReference>
<name>A0A0P1AZN8_PLAHL</name>